<gene>
    <name evidence="10" type="ORF">G3T16_03320</name>
</gene>
<feature type="transmembrane region" description="Helical" evidence="8">
    <location>
        <begin position="139"/>
        <end position="162"/>
    </location>
</feature>
<keyword evidence="11" id="KW-1185">Reference proteome</keyword>
<evidence type="ECO:0000313" key="10">
    <source>
        <dbReference type="EMBL" id="QIB64573.1"/>
    </source>
</evidence>
<accession>A0A6C0TYG5</accession>
<name>A0A6C0TYG5_9GAMM</name>
<feature type="domain" description="Methylamine utilisation protein MauE" evidence="9">
    <location>
        <begin position="9"/>
        <end position="133"/>
    </location>
</feature>
<protein>
    <recommendedName>
        <fullName evidence="4">Methylamine utilization protein MauE</fullName>
    </recommendedName>
</protein>
<evidence type="ECO:0000259" key="9">
    <source>
        <dbReference type="Pfam" id="PF07291"/>
    </source>
</evidence>
<feature type="transmembrane region" description="Helical" evidence="8">
    <location>
        <begin position="111"/>
        <end position="133"/>
    </location>
</feature>
<evidence type="ECO:0000256" key="8">
    <source>
        <dbReference type="SAM" id="Phobius"/>
    </source>
</evidence>
<dbReference type="UniPathway" id="UPA00895"/>
<evidence type="ECO:0000256" key="3">
    <source>
        <dbReference type="ARBA" id="ARBA00004856"/>
    </source>
</evidence>
<keyword evidence="6 8" id="KW-1133">Transmembrane helix</keyword>
<dbReference type="EMBL" id="CP048711">
    <property type="protein sequence ID" value="QIB64573.1"/>
    <property type="molecule type" value="Genomic_DNA"/>
</dbReference>
<keyword evidence="7 8" id="KW-0472">Membrane</keyword>
<feature type="transmembrane region" description="Helical" evidence="8">
    <location>
        <begin position="73"/>
        <end position="91"/>
    </location>
</feature>
<evidence type="ECO:0000313" key="11">
    <source>
        <dbReference type="Proteomes" id="UP000477680"/>
    </source>
</evidence>
<dbReference type="KEGG" id="kim:G3T16_03320"/>
<comment type="subcellular location">
    <subcellularLocation>
        <location evidence="2">Membrane</location>
        <topology evidence="2">Multi-pass membrane protein</topology>
    </subcellularLocation>
</comment>
<evidence type="ECO:0000256" key="4">
    <source>
        <dbReference type="ARBA" id="ARBA00019078"/>
    </source>
</evidence>
<evidence type="ECO:0000256" key="5">
    <source>
        <dbReference type="ARBA" id="ARBA00022692"/>
    </source>
</evidence>
<proteinExistence type="predicted"/>
<evidence type="ECO:0000256" key="2">
    <source>
        <dbReference type="ARBA" id="ARBA00004141"/>
    </source>
</evidence>
<dbReference type="GO" id="GO:0030416">
    <property type="term" value="P:methylamine metabolic process"/>
    <property type="evidence" value="ECO:0007669"/>
    <property type="project" value="InterPro"/>
</dbReference>
<feature type="transmembrane region" description="Helical" evidence="8">
    <location>
        <begin position="6"/>
        <end position="25"/>
    </location>
</feature>
<dbReference type="RefSeq" id="WP_163493823.1">
    <property type="nucleotide sequence ID" value="NZ_CP048711.1"/>
</dbReference>
<comment type="pathway">
    <text evidence="3">One-carbon metabolism; methylamine degradation.</text>
</comment>
<keyword evidence="5 8" id="KW-0812">Transmembrane</keyword>
<comment type="function">
    <text evidence="1">May be specifically involved in the processing, transport, and/or maturation of the MADH beta-subunit.</text>
</comment>
<dbReference type="GO" id="GO:0016020">
    <property type="term" value="C:membrane"/>
    <property type="evidence" value="ECO:0007669"/>
    <property type="project" value="UniProtKB-SubCell"/>
</dbReference>
<dbReference type="Pfam" id="PF07291">
    <property type="entry name" value="MauE"/>
    <property type="match status" value="1"/>
</dbReference>
<sequence>MVVPDLVGFGISGFLLWLFATAGLHKLRAPARFGSVISAYFPEHPITRRLVLPLALLELGIAVALVLPVTAAAGLLAAAMVLVLYGALMALQLTRGRRDLRCGCAGPASDLAVSPALVARNAICAGLALLALAPRTTDIAAGLAGMGLALYIAVFLIILYLCTEQLVSNGQQLARGRS</sequence>
<reference evidence="10 11" key="1">
    <citation type="submission" date="2020-02" db="EMBL/GenBank/DDBJ databases">
        <title>Genome sequencing for Kineobactrum sp. M2.</title>
        <authorList>
            <person name="Park S.-J."/>
        </authorList>
    </citation>
    <scope>NUCLEOTIDE SEQUENCE [LARGE SCALE GENOMIC DNA]</scope>
    <source>
        <strain evidence="10 11">M2</strain>
    </source>
</reference>
<dbReference type="AlphaFoldDB" id="A0A6C0TYG5"/>
<organism evidence="10 11">
    <name type="scientific">Kineobactrum salinum</name>
    <dbReference type="NCBI Taxonomy" id="2708301"/>
    <lineage>
        <taxon>Bacteria</taxon>
        <taxon>Pseudomonadati</taxon>
        <taxon>Pseudomonadota</taxon>
        <taxon>Gammaproteobacteria</taxon>
        <taxon>Cellvibrionales</taxon>
        <taxon>Halieaceae</taxon>
        <taxon>Kineobactrum</taxon>
    </lineage>
</organism>
<dbReference type="Proteomes" id="UP000477680">
    <property type="component" value="Chromosome"/>
</dbReference>
<evidence type="ECO:0000256" key="6">
    <source>
        <dbReference type="ARBA" id="ARBA00022989"/>
    </source>
</evidence>
<evidence type="ECO:0000256" key="1">
    <source>
        <dbReference type="ARBA" id="ARBA00003475"/>
    </source>
</evidence>
<evidence type="ECO:0000256" key="7">
    <source>
        <dbReference type="ARBA" id="ARBA00023136"/>
    </source>
</evidence>
<dbReference type="InterPro" id="IPR009908">
    <property type="entry name" value="Methylamine_util_MauE"/>
</dbReference>